<feature type="binding site" evidence="17">
    <location>
        <position position="436"/>
    </location>
    <ligand>
        <name>AMP</name>
        <dbReference type="ChEBI" id="CHEBI:456215"/>
    </ligand>
</feature>
<feature type="binding site" evidence="18">
    <location>
        <position position="60"/>
    </location>
    <ligand>
        <name>K(+)</name>
        <dbReference type="ChEBI" id="CHEBI:29103"/>
    </ligand>
</feature>
<keyword evidence="10 17" id="KW-0520">NAD</keyword>
<feature type="binding site" evidence="18">
    <location>
        <begin position="131"/>
        <end position="137"/>
    </location>
    <ligand>
        <name>(6S)-NADPHX</name>
        <dbReference type="ChEBI" id="CHEBI:64076"/>
    </ligand>
</feature>
<reference evidence="23" key="1">
    <citation type="journal article" date="2019" name="Int. J. Syst. Evol. Microbiol.">
        <title>The Global Catalogue of Microorganisms (GCM) 10K type strain sequencing project: providing services to taxonomists for standard genome sequencing and annotation.</title>
        <authorList>
            <consortium name="The Broad Institute Genomics Platform"/>
            <consortium name="The Broad Institute Genome Sequencing Center for Infectious Disease"/>
            <person name="Wu L."/>
            <person name="Ma J."/>
        </authorList>
    </citation>
    <scope>NUCLEOTIDE SEQUENCE [LARGE SCALE GENOMIC DNA]</scope>
    <source>
        <strain evidence="23">CCUG 53762</strain>
    </source>
</reference>
<keyword evidence="13" id="KW-0511">Multifunctional enzyme</keyword>
<dbReference type="NCBIfam" id="TIGR00196">
    <property type="entry name" value="yjeF_cterm"/>
    <property type="match status" value="1"/>
</dbReference>
<dbReference type="PANTHER" id="PTHR12592">
    <property type="entry name" value="ATP-DEPENDENT (S)-NAD(P)H-HYDRATE DEHYDRATASE FAMILY MEMBER"/>
    <property type="match status" value="1"/>
</dbReference>
<evidence type="ECO:0000256" key="6">
    <source>
        <dbReference type="ARBA" id="ARBA00022741"/>
    </source>
</evidence>
<keyword evidence="12 17" id="KW-0456">Lyase</keyword>
<evidence type="ECO:0000259" key="21">
    <source>
        <dbReference type="PROSITE" id="PS51385"/>
    </source>
</evidence>
<dbReference type="HAMAP" id="MF_01965">
    <property type="entry name" value="NADHX_dehydratase"/>
    <property type="match status" value="1"/>
</dbReference>
<evidence type="ECO:0000256" key="15">
    <source>
        <dbReference type="ARBA" id="ARBA00048238"/>
    </source>
</evidence>
<dbReference type="PROSITE" id="PS51385">
    <property type="entry name" value="YJEF_N"/>
    <property type="match status" value="1"/>
</dbReference>
<accession>A0ABW4IAF4</accession>
<comment type="caution">
    <text evidence="22">The sequence shown here is derived from an EMBL/GenBank/DDBJ whole genome shotgun (WGS) entry which is preliminary data.</text>
</comment>
<comment type="function">
    <text evidence="18">Catalyzes the epimerization of the S- and R-forms of NAD(P)HX, a damaged form of NAD(P)H that is a result of enzymatic or heat-dependent hydration. This is a prerequisite for the S-specific NAD(P)H-hydrate dehydratase to allow the repair of both epimers of NAD(P)HX.</text>
</comment>
<evidence type="ECO:0000256" key="16">
    <source>
        <dbReference type="ARBA" id="ARBA00049209"/>
    </source>
</evidence>
<feature type="binding site" evidence="18">
    <location>
        <position position="160"/>
    </location>
    <ligand>
        <name>(6S)-NADPHX</name>
        <dbReference type="ChEBI" id="CHEBI:64076"/>
    </ligand>
</feature>
<dbReference type="InterPro" id="IPR017953">
    <property type="entry name" value="Carbohydrate_kinase_pred_CS"/>
</dbReference>
<keyword evidence="8 17" id="KW-0521">NADP</keyword>
<feature type="binding site" evidence="17">
    <location>
        <position position="262"/>
    </location>
    <ligand>
        <name>(6S)-NADPHX</name>
        <dbReference type="ChEBI" id="CHEBI:64076"/>
    </ligand>
</feature>
<dbReference type="InterPro" id="IPR036652">
    <property type="entry name" value="YjeF_N_dom_sf"/>
</dbReference>
<feature type="binding site" evidence="18">
    <location>
        <position position="163"/>
    </location>
    <ligand>
        <name>K(+)</name>
        <dbReference type="ChEBI" id="CHEBI:29103"/>
    </ligand>
</feature>
<gene>
    <name evidence="17" type="primary">nnrD</name>
    <name evidence="18" type="synonym">nnrE</name>
    <name evidence="22" type="ORF">ACFSAH_05220</name>
</gene>
<dbReference type="PIRSF" id="PIRSF017184">
    <property type="entry name" value="Nnr"/>
    <property type="match status" value="1"/>
</dbReference>
<dbReference type="PANTHER" id="PTHR12592:SF0">
    <property type="entry name" value="ATP-DEPENDENT (S)-NAD(P)H-HYDRATE DEHYDRATASE"/>
    <property type="match status" value="1"/>
</dbReference>
<dbReference type="PROSITE" id="PS51383">
    <property type="entry name" value="YJEF_C_3"/>
    <property type="match status" value="1"/>
</dbReference>
<dbReference type="InterPro" id="IPR004443">
    <property type="entry name" value="YjeF_N_dom"/>
</dbReference>
<feature type="binding site" evidence="17">
    <location>
        <position position="321"/>
    </location>
    <ligand>
        <name>(6S)-NADPHX</name>
        <dbReference type="ChEBI" id="CHEBI:64076"/>
    </ligand>
</feature>
<dbReference type="Pfam" id="PF03853">
    <property type="entry name" value="YjeF_N"/>
    <property type="match status" value="1"/>
</dbReference>
<comment type="similarity">
    <text evidence="18">Belongs to the NnrE/AIBP family.</text>
</comment>
<feature type="domain" description="YjeF N-terminal" evidence="21">
    <location>
        <begin position="10"/>
        <end position="217"/>
    </location>
</feature>
<evidence type="ECO:0000259" key="20">
    <source>
        <dbReference type="PROSITE" id="PS51383"/>
    </source>
</evidence>
<dbReference type="InterPro" id="IPR029056">
    <property type="entry name" value="Ribokinase-like"/>
</dbReference>
<dbReference type="Gene3D" id="3.40.1190.20">
    <property type="match status" value="1"/>
</dbReference>
<dbReference type="InterPro" id="IPR030677">
    <property type="entry name" value="Nnr"/>
</dbReference>
<comment type="similarity">
    <text evidence="4 19">In the C-terminal section; belongs to the NnrD/CARKD family.</text>
</comment>
<evidence type="ECO:0000256" key="12">
    <source>
        <dbReference type="ARBA" id="ARBA00023239"/>
    </source>
</evidence>
<evidence type="ECO:0000256" key="7">
    <source>
        <dbReference type="ARBA" id="ARBA00022840"/>
    </source>
</evidence>
<dbReference type="SUPFAM" id="SSF53613">
    <property type="entry name" value="Ribokinase-like"/>
    <property type="match status" value="1"/>
</dbReference>
<dbReference type="EMBL" id="JBHUDG010000004">
    <property type="protein sequence ID" value="MFD1629268.1"/>
    <property type="molecule type" value="Genomic_DNA"/>
</dbReference>
<dbReference type="PROSITE" id="PS01050">
    <property type="entry name" value="YJEF_C_2"/>
    <property type="match status" value="1"/>
</dbReference>
<feature type="binding site" evidence="17">
    <location>
        <position position="437"/>
    </location>
    <ligand>
        <name>(6S)-NADPHX</name>
        <dbReference type="ChEBI" id="CHEBI:64076"/>
    </ligand>
</feature>
<comment type="function">
    <text evidence="17">Catalyzes the dehydration of the S-form of NAD(P)HX at the expense of ADP, which is converted to AMP. Together with NAD(P)HX epimerase, which catalyzes the epimerization of the S- and R-forms, the enzyme allows the repair of both epimers of NAD(P)HX, a damaged form of NAD(P)H that is a result of enzymatic or heat-dependent hydration.</text>
</comment>
<name>A0ABW4IAF4_9SPHI</name>
<comment type="cofactor">
    <cofactor evidence="17">
        <name>Mg(2+)</name>
        <dbReference type="ChEBI" id="CHEBI:18420"/>
    </cofactor>
</comment>
<organism evidence="22 23">
    <name type="scientific">Pseudopedobacter beijingensis</name>
    <dbReference type="NCBI Taxonomy" id="1207056"/>
    <lineage>
        <taxon>Bacteria</taxon>
        <taxon>Pseudomonadati</taxon>
        <taxon>Bacteroidota</taxon>
        <taxon>Sphingobacteriia</taxon>
        <taxon>Sphingobacteriales</taxon>
        <taxon>Sphingobacteriaceae</taxon>
        <taxon>Pseudopedobacter</taxon>
    </lineage>
</organism>
<keyword evidence="11 18" id="KW-0413">Isomerase</keyword>
<feature type="binding site" evidence="17">
    <location>
        <begin position="407"/>
        <end position="411"/>
    </location>
    <ligand>
        <name>AMP</name>
        <dbReference type="ChEBI" id="CHEBI:456215"/>
    </ligand>
</feature>
<evidence type="ECO:0000256" key="19">
    <source>
        <dbReference type="PIRNR" id="PIRNR017184"/>
    </source>
</evidence>
<comment type="catalytic activity">
    <reaction evidence="1 18 19">
        <text>(6R)-NADHX = (6S)-NADHX</text>
        <dbReference type="Rhea" id="RHEA:32215"/>
        <dbReference type="ChEBI" id="CHEBI:64074"/>
        <dbReference type="ChEBI" id="CHEBI:64075"/>
        <dbReference type="EC" id="5.1.99.6"/>
    </reaction>
</comment>
<sequence>MLKLINAAQTKLADQYTIENEPIPSIELMERASSVFVKTFTERYQDKKLDITIFCGKGNNGGDGLAIARLLWQDHYENLQVVVVDFAEKSTPEFDENLIALQEQEISLFYLKSADDISFKESDIIIDAILGIGLKRALEGEFAALVQKLNAISGVKVSVDVPTGMPSEGKLFGEIIFKADWVITFQRPKLNFLLPLSAPYIKEWKVVNIGLNEEFIESISSPYYWFWKKDIQNNIRVRQAFEHKGTYGHNLIISGAKETMGAALLAAEASLKTGSGLTTLCIPESGLIALNSRLPEVMFMDQENLKYTDLEKYKAIAIGPGLGKSKEAEELLTVLVNHYKRPIVFDADALNLLANNMELLQNLPSHSVLTPHIKEFDRLFGEHHNCWDRIETAFKEAQRLRVFIVLKNRYTMVFSPEGLCCFNSSGSPAMASGGMGDVLTGMISSFITQGYPIDKAVLMGVYIHGYVGEHLGQKMYVVPPTKLVKQIPYALKELKS</sequence>
<evidence type="ECO:0000256" key="9">
    <source>
        <dbReference type="ARBA" id="ARBA00022958"/>
    </source>
</evidence>
<keyword evidence="7 17" id="KW-0067">ATP-binding</keyword>
<evidence type="ECO:0000313" key="23">
    <source>
        <dbReference type="Proteomes" id="UP001597118"/>
    </source>
</evidence>
<feature type="binding site" evidence="18">
    <location>
        <position position="127"/>
    </location>
    <ligand>
        <name>K(+)</name>
        <dbReference type="ChEBI" id="CHEBI:29103"/>
    </ligand>
</feature>
<comment type="cofactor">
    <cofactor evidence="18 19">
        <name>K(+)</name>
        <dbReference type="ChEBI" id="CHEBI:29103"/>
    </cofactor>
    <text evidence="18 19">Binds 1 potassium ion per subunit.</text>
</comment>
<comment type="catalytic activity">
    <reaction evidence="16 17 19">
        <text>(6S)-NADPHX + ADP = AMP + phosphate + NADPH + H(+)</text>
        <dbReference type="Rhea" id="RHEA:32235"/>
        <dbReference type="ChEBI" id="CHEBI:15378"/>
        <dbReference type="ChEBI" id="CHEBI:43474"/>
        <dbReference type="ChEBI" id="CHEBI:57783"/>
        <dbReference type="ChEBI" id="CHEBI:64076"/>
        <dbReference type="ChEBI" id="CHEBI:456215"/>
        <dbReference type="ChEBI" id="CHEBI:456216"/>
        <dbReference type="EC" id="4.2.1.136"/>
    </reaction>
</comment>
<dbReference type="RefSeq" id="WP_379661649.1">
    <property type="nucleotide sequence ID" value="NZ_JBHUDG010000004.1"/>
</dbReference>
<dbReference type="SUPFAM" id="SSF64153">
    <property type="entry name" value="YjeF N-terminal domain-like"/>
    <property type="match status" value="1"/>
</dbReference>
<comment type="catalytic activity">
    <reaction evidence="2 18 19">
        <text>(6R)-NADPHX = (6S)-NADPHX</text>
        <dbReference type="Rhea" id="RHEA:32227"/>
        <dbReference type="ChEBI" id="CHEBI:64076"/>
        <dbReference type="ChEBI" id="CHEBI:64077"/>
        <dbReference type="EC" id="5.1.99.6"/>
    </reaction>
</comment>
<evidence type="ECO:0000256" key="5">
    <source>
        <dbReference type="ARBA" id="ARBA00022723"/>
    </source>
</evidence>
<dbReference type="Pfam" id="PF01256">
    <property type="entry name" value="Carb_kinase"/>
    <property type="match status" value="1"/>
</dbReference>
<evidence type="ECO:0000256" key="2">
    <source>
        <dbReference type="ARBA" id="ARBA00000909"/>
    </source>
</evidence>
<evidence type="ECO:0000256" key="11">
    <source>
        <dbReference type="ARBA" id="ARBA00023235"/>
    </source>
</evidence>
<dbReference type="Gene3D" id="3.40.50.10260">
    <property type="entry name" value="YjeF N-terminal domain"/>
    <property type="match status" value="1"/>
</dbReference>
<evidence type="ECO:0000256" key="8">
    <source>
        <dbReference type="ARBA" id="ARBA00022857"/>
    </source>
</evidence>
<evidence type="ECO:0000256" key="13">
    <source>
        <dbReference type="ARBA" id="ARBA00023268"/>
    </source>
</evidence>
<evidence type="ECO:0000256" key="10">
    <source>
        <dbReference type="ARBA" id="ARBA00023027"/>
    </source>
</evidence>
<comment type="function">
    <text evidence="14 19">Bifunctional enzyme that catalyzes the epimerization of the S- and R-forms of NAD(P)HX and the dehydration of the S-form of NAD(P)HX at the expense of ADP, which is converted to AMP. This allows the repair of both epimers of NAD(P)HX, a damaged form of NAD(P)H that is a result of enzymatic or heat-dependent hydration.</text>
</comment>
<evidence type="ECO:0000256" key="17">
    <source>
        <dbReference type="HAMAP-Rule" id="MF_01965"/>
    </source>
</evidence>
<dbReference type="EC" id="5.1.99.6" evidence="19"/>
<evidence type="ECO:0000256" key="1">
    <source>
        <dbReference type="ARBA" id="ARBA00000013"/>
    </source>
</evidence>
<evidence type="ECO:0000313" key="22">
    <source>
        <dbReference type="EMBL" id="MFD1629268.1"/>
    </source>
</evidence>
<comment type="caution">
    <text evidence="18">Lacks conserved residue(s) required for the propagation of feature annotation.</text>
</comment>
<comment type="catalytic activity">
    <reaction evidence="15 17 19">
        <text>(6S)-NADHX + ADP = AMP + phosphate + NADH + H(+)</text>
        <dbReference type="Rhea" id="RHEA:32223"/>
        <dbReference type="ChEBI" id="CHEBI:15378"/>
        <dbReference type="ChEBI" id="CHEBI:43474"/>
        <dbReference type="ChEBI" id="CHEBI:57945"/>
        <dbReference type="ChEBI" id="CHEBI:64074"/>
        <dbReference type="ChEBI" id="CHEBI:456215"/>
        <dbReference type="ChEBI" id="CHEBI:456216"/>
        <dbReference type="EC" id="4.2.1.136"/>
    </reaction>
</comment>
<keyword evidence="23" id="KW-1185">Reference proteome</keyword>
<keyword evidence="6 17" id="KW-0547">Nucleotide-binding</keyword>
<keyword evidence="9 18" id="KW-0630">Potassium</keyword>
<dbReference type="CDD" id="cd01171">
    <property type="entry name" value="YXKO-related"/>
    <property type="match status" value="1"/>
</dbReference>
<comment type="similarity">
    <text evidence="17">Belongs to the NnrD/CARKD family.</text>
</comment>
<dbReference type="InterPro" id="IPR000631">
    <property type="entry name" value="CARKD"/>
</dbReference>
<evidence type="ECO:0000256" key="4">
    <source>
        <dbReference type="ARBA" id="ARBA00009524"/>
    </source>
</evidence>
<evidence type="ECO:0000256" key="18">
    <source>
        <dbReference type="HAMAP-Rule" id="MF_01966"/>
    </source>
</evidence>
<feature type="binding site" evidence="18">
    <location>
        <begin position="59"/>
        <end position="63"/>
    </location>
    <ligand>
        <name>(6S)-NADPHX</name>
        <dbReference type="ChEBI" id="CHEBI:64076"/>
    </ligand>
</feature>
<keyword evidence="5 18" id="KW-0479">Metal-binding</keyword>
<dbReference type="EC" id="4.2.1.136" evidence="19"/>
<evidence type="ECO:0000256" key="3">
    <source>
        <dbReference type="ARBA" id="ARBA00006001"/>
    </source>
</evidence>
<comment type="similarity">
    <text evidence="3 19">In the N-terminal section; belongs to the NnrE/AIBP family.</text>
</comment>
<feature type="binding site" evidence="17">
    <location>
        <position position="372"/>
    </location>
    <ligand>
        <name>(6S)-NADPHX</name>
        <dbReference type="ChEBI" id="CHEBI:64076"/>
    </ligand>
</feature>
<comment type="subunit">
    <text evidence="17">Homotetramer.</text>
</comment>
<dbReference type="HAMAP" id="MF_01966">
    <property type="entry name" value="NADHX_epimerase"/>
    <property type="match status" value="1"/>
</dbReference>
<evidence type="ECO:0000256" key="14">
    <source>
        <dbReference type="ARBA" id="ARBA00025153"/>
    </source>
</evidence>
<protein>
    <recommendedName>
        <fullName evidence="19">Bifunctional NAD(P)H-hydrate repair enzyme</fullName>
    </recommendedName>
    <alternativeName>
        <fullName evidence="19">Nicotinamide nucleotide repair protein</fullName>
    </alternativeName>
    <domain>
        <recommendedName>
            <fullName evidence="19">ADP-dependent (S)-NAD(P)H-hydrate dehydratase</fullName>
            <ecNumber evidence="19">4.2.1.136</ecNumber>
        </recommendedName>
        <alternativeName>
            <fullName evidence="19">ADP-dependent NAD(P)HX dehydratase</fullName>
        </alternativeName>
    </domain>
    <domain>
        <recommendedName>
            <fullName evidence="19">NAD(P)H-hydrate epimerase</fullName>
            <ecNumber evidence="19">5.1.99.6</ecNumber>
        </recommendedName>
    </domain>
</protein>
<dbReference type="NCBIfam" id="TIGR00197">
    <property type="entry name" value="yjeF_nterm"/>
    <property type="match status" value="1"/>
</dbReference>
<feature type="domain" description="YjeF C-terminal" evidence="20">
    <location>
        <begin position="227"/>
        <end position="494"/>
    </location>
</feature>
<proteinExistence type="inferred from homology"/>
<dbReference type="Proteomes" id="UP001597118">
    <property type="component" value="Unassembled WGS sequence"/>
</dbReference>